<evidence type="ECO:0000256" key="7">
    <source>
        <dbReference type="ARBA" id="ARBA00022833"/>
    </source>
</evidence>
<dbReference type="RefSeq" id="WP_014025674.1">
    <property type="nucleotide sequence ID" value="NC_015931.1"/>
</dbReference>
<evidence type="ECO:0000256" key="1">
    <source>
        <dbReference type="ARBA" id="ARBA00011738"/>
    </source>
</evidence>
<keyword evidence="4 8" id="KW-0479">Metal-binding</keyword>
<reference evidence="10 11" key="1">
    <citation type="journal article" date="2011" name="Stand. Genomic Sci.">
        <title>Complete genome sequence of the hyperthermophilic chemolithoautotroph Pyrolobus fumarii type strain (1A).</title>
        <authorList>
            <person name="Anderson I."/>
            <person name="Goker M."/>
            <person name="Nolan M."/>
            <person name="Lucas S."/>
            <person name="Hammon N."/>
            <person name="Deshpande S."/>
            <person name="Cheng J.F."/>
            <person name="Tapia R."/>
            <person name="Han C."/>
            <person name="Goodwin L."/>
            <person name="Pitluck S."/>
            <person name="Huntemann M."/>
            <person name="Liolios K."/>
            <person name="Ivanova N."/>
            <person name="Pagani I."/>
            <person name="Mavromatis K."/>
            <person name="Ovchinikova G."/>
            <person name="Pati A."/>
            <person name="Chen A."/>
            <person name="Palaniappan K."/>
            <person name="Land M."/>
            <person name="Hauser L."/>
            <person name="Brambilla E.M."/>
            <person name="Huber H."/>
            <person name="Yasawong M."/>
            <person name="Rohde M."/>
            <person name="Spring S."/>
            <person name="Abt B."/>
            <person name="Sikorski J."/>
            <person name="Wirth R."/>
            <person name="Detter J.C."/>
            <person name="Woyke T."/>
            <person name="Bristow J."/>
            <person name="Eisen J.A."/>
            <person name="Markowitz V."/>
            <person name="Hugenholtz P."/>
            <person name="Kyrpides N.C."/>
            <person name="Klenk H.P."/>
            <person name="Lapidus A."/>
        </authorList>
    </citation>
    <scope>NUCLEOTIDE SEQUENCE [LARGE SCALE GENOMIC DNA]</scope>
    <source>
        <strain evidence="11">DSM 11204 / 1A</strain>
    </source>
</reference>
<dbReference type="NCBIfam" id="TIGR02651">
    <property type="entry name" value="RNase_Z"/>
    <property type="match status" value="1"/>
</dbReference>
<feature type="binding site" evidence="8">
    <location>
        <position position="210"/>
    </location>
    <ligand>
        <name>Zn(2+)</name>
        <dbReference type="ChEBI" id="CHEBI:29105"/>
        <label>1</label>
        <note>catalytic</note>
    </ligand>
</feature>
<keyword evidence="6 8" id="KW-0378">Hydrolase</keyword>
<comment type="similarity">
    <text evidence="8">Belongs to the RNase Z family.</text>
</comment>
<comment type="cofactor">
    <cofactor evidence="8">
        <name>Zn(2+)</name>
        <dbReference type="ChEBI" id="CHEBI:29105"/>
    </cofactor>
    <text evidence="8">Binds 2 Zn(2+) ions.</text>
</comment>
<keyword evidence="7 8" id="KW-0862">Zinc</keyword>
<protein>
    <recommendedName>
        <fullName evidence="8">Ribonuclease Z</fullName>
        <shortName evidence="8">RNase Z</shortName>
        <ecNumber evidence="8">3.1.26.11</ecNumber>
    </recommendedName>
    <alternativeName>
        <fullName evidence="8">tRNA 3 endonuclease</fullName>
    </alternativeName>
    <alternativeName>
        <fullName evidence="8">tRNase Z</fullName>
    </alternativeName>
</protein>
<dbReference type="SUPFAM" id="SSF56281">
    <property type="entry name" value="Metallo-hydrolase/oxidoreductase"/>
    <property type="match status" value="1"/>
</dbReference>
<dbReference type="EC" id="3.1.26.11" evidence="8"/>
<evidence type="ECO:0000256" key="2">
    <source>
        <dbReference type="ARBA" id="ARBA00022694"/>
    </source>
</evidence>
<dbReference type="EMBL" id="CP002838">
    <property type="protein sequence ID" value="AEM37997.1"/>
    <property type="molecule type" value="Genomic_DNA"/>
</dbReference>
<feature type="binding site" evidence="8">
    <location>
        <position position="62"/>
    </location>
    <ligand>
        <name>Zn(2+)</name>
        <dbReference type="ChEBI" id="CHEBI:29105"/>
        <label>1</label>
        <note>catalytic</note>
    </ligand>
</feature>
<dbReference type="GeneID" id="11139759"/>
<feature type="binding site" evidence="8">
    <location>
        <position position="139"/>
    </location>
    <ligand>
        <name>Zn(2+)</name>
        <dbReference type="ChEBI" id="CHEBI:29105"/>
        <label>1</label>
        <note>catalytic</note>
    </ligand>
</feature>
<keyword evidence="3 8" id="KW-0540">Nuclease</keyword>
<dbReference type="OrthoDB" id="85118at2157"/>
<evidence type="ECO:0000256" key="8">
    <source>
        <dbReference type="HAMAP-Rule" id="MF_01818"/>
    </source>
</evidence>
<dbReference type="FunCoup" id="G0EEF6">
    <property type="interactions" value="114"/>
</dbReference>
<dbReference type="HOGENOM" id="CLU_031317_2_1_2"/>
<keyword evidence="5 8" id="KW-0255">Endonuclease</keyword>
<evidence type="ECO:0000256" key="4">
    <source>
        <dbReference type="ARBA" id="ARBA00022723"/>
    </source>
</evidence>
<evidence type="ECO:0000256" key="3">
    <source>
        <dbReference type="ARBA" id="ARBA00022722"/>
    </source>
</evidence>
<feature type="domain" description="Metallo-beta-lactamase" evidence="9">
    <location>
        <begin position="30"/>
        <end position="76"/>
    </location>
</feature>
<dbReference type="KEGG" id="pfm:Pyrfu_0125"/>
<name>G0EEF6_PYRF1</name>
<evidence type="ECO:0000313" key="10">
    <source>
        <dbReference type="EMBL" id="AEM37997.1"/>
    </source>
</evidence>
<comment type="subunit">
    <text evidence="1 8">Homodimer.</text>
</comment>
<dbReference type="GO" id="GO:0008270">
    <property type="term" value="F:zinc ion binding"/>
    <property type="evidence" value="ECO:0007669"/>
    <property type="project" value="UniProtKB-UniRule"/>
</dbReference>
<feature type="binding site" evidence="8">
    <location>
        <position position="64"/>
    </location>
    <ligand>
        <name>Zn(2+)</name>
        <dbReference type="ChEBI" id="CHEBI:29105"/>
        <label>1</label>
        <note>catalytic</note>
    </ligand>
</feature>
<dbReference type="PANTHER" id="PTHR46018:SF2">
    <property type="entry name" value="ZINC PHOSPHODIESTERASE ELAC PROTEIN 1"/>
    <property type="match status" value="1"/>
</dbReference>
<dbReference type="Pfam" id="PF00753">
    <property type="entry name" value="Lactamase_B"/>
    <property type="match status" value="1"/>
</dbReference>
<evidence type="ECO:0000313" key="11">
    <source>
        <dbReference type="Proteomes" id="UP000001037"/>
    </source>
</evidence>
<dbReference type="InParanoid" id="G0EEF6"/>
<dbReference type="NCBIfam" id="NF000801">
    <property type="entry name" value="PRK00055.1-3"/>
    <property type="match status" value="1"/>
</dbReference>
<evidence type="ECO:0000256" key="5">
    <source>
        <dbReference type="ARBA" id="ARBA00022759"/>
    </source>
</evidence>
<dbReference type="InterPro" id="IPR036866">
    <property type="entry name" value="RibonucZ/Hydroxyglut_hydro"/>
</dbReference>
<dbReference type="Gene3D" id="3.60.15.10">
    <property type="entry name" value="Ribonuclease Z/Hydroxyacylglutathione hydrolase-like"/>
    <property type="match status" value="1"/>
</dbReference>
<dbReference type="CDD" id="cd07717">
    <property type="entry name" value="RNaseZ_ZiPD-like_MBL-fold"/>
    <property type="match status" value="1"/>
</dbReference>
<feature type="active site" description="Proton acceptor" evidence="8">
    <location>
        <position position="66"/>
    </location>
</feature>
<dbReference type="Proteomes" id="UP000001037">
    <property type="component" value="Chromosome"/>
</dbReference>
<feature type="binding site" evidence="8">
    <location>
        <position position="66"/>
    </location>
    <ligand>
        <name>Zn(2+)</name>
        <dbReference type="ChEBI" id="CHEBI:29105"/>
        <label>2</label>
        <note>catalytic</note>
    </ligand>
</feature>
<dbReference type="HAMAP" id="MF_01818">
    <property type="entry name" value="RNase_Z_BN"/>
    <property type="match status" value="1"/>
</dbReference>
<dbReference type="STRING" id="694429.Pyrfu_0125"/>
<keyword evidence="2 8" id="KW-0819">tRNA processing</keyword>
<keyword evidence="11" id="KW-1185">Reference proteome</keyword>
<feature type="binding site" evidence="8">
    <location>
        <position position="268"/>
    </location>
    <ligand>
        <name>Zn(2+)</name>
        <dbReference type="ChEBI" id="CHEBI:29105"/>
        <label>2</label>
        <note>catalytic</note>
    </ligand>
</feature>
<feature type="binding site" evidence="8">
    <location>
        <position position="210"/>
    </location>
    <ligand>
        <name>Zn(2+)</name>
        <dbReference type="ChEBI" id="CHEBI:29105"/>
        <label>2</label>
        <note>catalytic</note>
    </ligand>
</feature>
<proteinExistence type="inferred from homology"/>
<dbReference type="AlphaFoldDB" id="G0EEF6"/>
<evidence type="ECO:0000256" key="6">
    <source>
        <dbReference type="ARBA" id="ARBA00022801"/>
    </source>
</evidence>
<gene>
    <name evidence="8" type="primary">rnz</name>
    <name evidence="10" type="ordered locus">Pyrfu_0125</name>
</gene>
<comment type="function">
    <text evidence="8">Zinc phosphodiesterase, which displays some tRNA 3'-processing endonuclease activity. Probably involved in tRNA maturation, by removing a 3'-trailer from precursor tRNA.</text>
</comment>
<accession>G0EEF6</accession>
<evidence type="ECO:0000259" key="9">
    <source>
        <dbReference type="Pfam" id="PF00753"/>
    </source>
</evidence>
<dbReference type="InterPro" id="IPR001279">
    <property type="entry name" value="Metallo-B-lactamas"/>
</dbReference>
<comment type="catalytic activity">
    <reaction evidence="8">
        <text>Endonucleolytic cleavage of RNA, removing extra 3' nucleotides from tRNA precursor, generating 3' termini of tRNAs. A 3'-hydroxy group is left at the tRNA terminus and a 5'-phosphoryl group is left at the trailer molecule.</text>
        <dbReference type="EC" id="3.1.26.11"/>
    </reaction>
</comment>
<dbReference type="PANTHER" id="PTHR46018">
    <property type="entry name" value="ZINC PHOSPHODIESTERASE ELAC PROTEIN 1"/>
    <property type="match status" value="1"/>
</dbReference>
<organism evidence="10 11">
    <name type="scientific">Pyrolobus fumarii (strain DSM 11204 / 1A)</name>
    <dbReference type="NCBI Taxonomy" id="694429"/>
    <lineage>
        <taxon>Archaea</taxon>
        <taxon>Thermoproteota</taxon>
        <taxon>Thermoprotei</taxon>
        <taxon>Desulfurococcales</taxon>
        <taxon>Pyrodictiaceae</taxon>
        <taxon>Pyrolobus</taxon>
    </lineage>
</organism>
<feature type="binding site" evidence="8">
    <location>
        <position position="67"/>
    </location>
    <ligand>
        <name>Zn(2+)</name>
        <dbReference type="ChEBI" id="CHEBI:29105"/>
        <label>2</label>
        <note>catalytic</note>
    </ligand>
</feature>
<sequence length="304" mass="33584">MEVGVVYLGVSAAVPAYGRGLPSIAVMYRGLVYLFDVGEGTQERLVEAGLSPLRVKVVAVTHMHGDHFLGLAGLLQSMTMGGRREELFVIGPRGLLEYIEIVERLTGHVRSFDIVFREVEEGVVYEDNRVVIKAFRVCHGHVAAYGYVFEEKPRPGRVKLEKLKELGLKPGPYLSRVKRGESVIVNGVLVRPEDVLEEPRPGVRVVYTGDTRPCKTVIDVARGADLLIHESTFLESEASEAHEKGHSTALEAGLVAAKAGVKCLALTHFSARYRELDVFETEARRNFGNCVYAARPLLIHPLRL</sequence>
<dbReference type="InterPro" id="IPR013471">
    <property type="entry name" value="RNase_Z/BN"/>
</dbReference>
<dbReference type="GO" id="GO:0042781">
    <property type="term" value="F:3'-tRNA processing endoribonuclease activity"/>
    <property type="evidence" value="ECO:0007669"/>
    <property type="project" value="UniProtKB-UniRule"/>
</dbReference>
<dbReference type="eggNOG" id="arCOG00501">
    <property type="taxonomic scope" value="Archaea"/>
</dbReference>